<dbReference type="FunFam" id="3.30.200.20:FF:000042">
    <property type="entry name" value="Aurora kinase A"/>
    <property type="match status" value="1"/>
</dbReference>
<comment type="similarity">
    <text evidence="7">Belongs to the protein kinase superfamily.</text>
</comment>
<dbReference type="PROSITE" id="PS50011">
    <property type="entry name" value="PROTEIN_KINASE_DOM"/>
    <property type="match status" value="1"/>
</dbReference>
<dbReference type="VEuPathDB" id="TrichDB:TVAG_416620"/>
<dbReference type="CDD" id="cd14003">
    <property type="entry name" value="STKc_AMPK-like"/>
    <property type="match status" value="1"/>
</dbReference>
<evidence type="ECO:0000313" key="9">
    <source>
        <dbReference type="EMBL" id="EAY05019.1"/>
    </source>
</evidence>
<dbReference type="InParanoid" id="A2EQQ4"/>
<evidence type="ECO:0000256" key="1">
    <source>
        <dbReference type="ARBA" id="ARBA00022527"/>
    </source>
</evidence>
<dbReference type="PANTHER" id="PTHR24346">
    <property type="entry name" value="MAP/MICROTUBULE AFFINITY-REGULATING KINASE"/>
    <property type="match status" value="1"/>
</dbReference>
<keyword evidence="4 9" id="KW-0418">Kinase</keyword>
<dbReference type="SMART" id="SM00220">
    <property type="entry name" value="S_TKc"/>
    <property type="match status" value="1"/>
</dbReference>
<name>A2EQQ4_TRIV3</name>
<evidence type="ECO:0000256" key="4">
    <source>
        <dbReference type="ARBA" id="ARBA00022777"/>
    </source>
</evidence>
<proteinExistence type="inferred from homology"/>
<feature type="domain" description="Protein kinase" evidence="8">
    <location>
        <begin position="20"/>
        <end position="273"/>
    </location>
</feature>
<dbReference type="InterPro" id="IPR000719">
    <property type="entry name" value="Prot_kinase_dom"/>
</dbReference>
<dbReference type="OMA" id="YLETCCG"/>
<dbReference type="OrthoDB" id="193931at2759"/>
<keyword evidence="10" id="KW-1185">Reference proteome</keyword>
<dbReference type="SUPFAM" id="SSF56112">
    <property type="entry name" value="Protein kinase-like (PK-like)"/>
    <property type="match status" value="1"/>
</dbReference>
<dbReference type="STRING" id="5722.A2EQQ4"/>
<accession>A2EQQ4</accession>
<keyword evidence="2" id="KW-0808">Transferase</keyword>
<dbReference type="FunCoup" id="A2EQQ4">
    <property type="interactions" value="372"/>
</dbReference>
<dbReference type="EMBL" id="DS113459">
    <property type="protein sequence ID" value="EAY05019.1"/>
    <property type="molecule type" value="Genomic_DNA"/>
</dbReference>
<dbReference type="Proteomes" id="UP000001542">
    <property type="component" value="Unassembled WGS sequence"/>
</dbReference>
<keyword evidence="3 6" id="KW-0547">Nucleotide-binding</keyword>
<sequence>MGELIGRNCLLSVPHEFFGYRFESIIGRGSFAVVVLVTRIADGEKFACKVISQEYLIENKLVESFKREVENFGKLDHPNILRLIDFLSDEKLIYMIMTLCDAGDLHGYIADHGPFSEYQAKAIFKQIISAVDYLHSLNIAHRDLKPENILLEKDMTVKLADFGFSRETVGNQLMKTKCGSPIYTAPEIITQPEYDGKMADMWSVGVILFVMLTGKIPWESSTNETQLFFQIRTARFHIPENINPIAAKLIGELMVPQPEMRCTAKEVLTHPWIQDQTRNFCSTHVVQNRRTLLQESGRQSVRVIHKRIGASMRMKDPPMTRRASVTDESFI</sequence>
<evidence type="ECO:0000256" key="3">
    <source>
        <dbReference type="ARBA" id="ARBA00022741"/>
    </source>
</evidence>
<evidence type="ECO:0000259" key="8">
    <source>
        <dbReference type="PROSITE" id="PS50011"/>
    </source>
</evidence>
<evidence type="ECO:0000256" key="2">
    <source>
        <dbReference type="ARBA" id="ARBA00022679"/>
    </source>
</evidence>
<dbReference type="SMR" id="A2EQQ4"/>
<reference evidence="9" key="2">
    <citation type="journal article" date="2007" name="Science">
        <title>Draft genome sequence of the sexually transmitted pathogen Trichomonas vaginalis.</title>
        <authorList>
            <person name="Carlton J.M."/>
            <person name="Hirt R.P."/>
            <person name="Silva J.C."/>
            <person name="Delcher A.L."/>
            <person name="Schatz M."/>
            <person name="Zhao Q."/>
            <person name="Wortman J.R."/>
            <person name="Bidwell S.L."/>
            <person name="Alsmark U.C.M."/>
            <person name="Besteiro S."/>
            <person name="Sicheritz-Ponten T."/>
            <person name="Noel C.J."/>
            <person name="Dacks J.B."/>
            <person name="Foster P.G."/>
            <person name="Simillion C."/>
            <person name="Van de Peer Y."/>
            <person name="Miranda-Saavedra D."/>
            <person name="Barton G.J."/>
            <person name="Westrop G.D."/>
            <person name="Mueller S."/>
            <person name="Dessi D."/>
            <person name="Fiori P.L."/>
            <person name="Ren Q."/>
            <person name="Paulsen I."/>
            <person name="Zhang H."/>
            <person name="Bastida-Corcuera F.D."/>
            <person name="Simoes-Barbosa A."/>
            <person name="Brown M.T."/>
            <person name="Hayes R.D."/>
            <person name="Mukherjee M."/>
            <person name="Okumura C.Y."/>
            <person name="Schneider R."/>
            <person name="Smith A.J."/>
            <person name="Vanacova S."/>
            <person name="Villalvazo M."/>
            <person name="Haas B.J."/>
            <person name="Pertea M."/>
            <person name="Feldblyum T.V."/>
            <person name="Utterback T.R."/>
            <person name="Shu C.L."/>
            <person name="Osoegawa K."/>
            <person name="de Jong P.J."/>
            <person name="Hrdy I."/>
            <person name="Horvathova L."/>
            <person name="Zubacova Z."/>
            <person name="Dolezal P."/>
            <person name="Malik S.B."/>
            <person name="Logsdon J.M. Jr."/>
            <person name="Henze K."/>
            <person name="Gupta A."/>
            <person name="Wang C.C."/>
            <person name="Dunne R.L."/>
            <person name="Upcroft J.A."/>
            <person name="Upcroft P."/>
            <person name="White O."/>
            <person name="Salzberg S.L."/>
            <person name="Tang P."/>
            <person name="Chiu C.-H."/>
            <person name="Lee Y.-S."/>
            <person name="Embley T.M."/>
            <person name="Coombs G.H."/>
            <person name="Mottram J.C."/>
            <person name="Tachezy J."/>
            <person name="Fraser-Liggett C.M."/>
            <person name="Johnson P.J."/>
        </authorList>
    </citation>
    <scope>NUCLEOTIDE SEQUENCE [LARGE SCALE GENOMIC DNA]</scope>
    <source>
        <strain evidence="9">G3</strain>
    </source>
</reference>
<dbReference type="PANTHER" id="PTHR24346:SF82">
    <property type="entry name" value="KP78A-RELATED"/>
    <property type="match status" value="1"/>
</dbReference>
<dbReference type="PROSITE" id="PS00108">
    <property type="entry name" value="PROTEIN_KINASE_ST"/>
    <property type="match status" value="1"/>
</dbReference>
<dbReference type="InterPro" id="IPR008271">
    <property type="entry name" value="Ser/Thr_kinase_AS"/>
</dbReference>
<dbReference type="InterPro" id="IPR017441">
    <property type="entry name" value="Protein_kinase_ATP_BS"/>
</dbReference>
<dbReference type="PROSITE" id="PS00107">
    <property type="entry name" value="PROTEIN_KINASE_ATP"/>
    <property type="match status" value="1"/>
</dbReference>
<dbReference type="InterPro" id="IPR011009">
    <property type="entry name" value="Kinase-like_dom_sf"/>
</dbReference>
<dbReference type="Pfam" id="PF00069">
    <property type="entry name" value="Pkinase"/>
    <property type="match status" value="1"/>
</dbReference>
<evidence type="ECO:0000256" key="7">
    <source>
        <dbReference type="RuleBase" id="RU000304"/>
    </source>
</evidence>
<dbReference type="AlphaFoldDB" id="A2EQQ4"/>
<dbReference type="GO" id="GO:0005524">
    <property type="term" value="F:ATP binding"/>
    <property type="evidence" value="ECO:0007669"/>
    <property type="project" value="UniProtKB-UniRule"/>
</dbReference>
<keyword evidence="5 6" id="KW-0067">ATP-binding</keyword>
<reference evidence="9" key="1">
    <citation type="submission" date="2006-10" db="EMBL/GenBank/DDBJ databases">
        <authorList>
            <person name="Amadeo P."/>
            <person name="Zhao Q."/>
            <person name="Wortman J."/>
            <person name="Fraser-Liggett C."/>
            <person name="Carlton J."/>
        </authorList>
    </citation>
    <scope>NUCLEOTIDE SEQUENCE</scope>
    <source>
        <strain evidence="9">G3</strain>
    </source>
</reference>
<evidence type="ECO:0000256" key="6">
    <source>
        <dbReference type="PROSITE-ProRule" id="PRU10141"/>
    </source>
</evidence>
<gene>
    <name evidence="9" type="ORF">TVAG_416620</name>
</gene>
<dbReference type="eggNOG" id="KOG0583">
    <property type="taxonomic scope" value="Eukaryota"/>
</dbReference>
<evidence type="ECO:0000256" key="5">
    <source>
        <dbReference type="ARBA" id="ARBA00022840"/>
    </source>
</evidence>
<dbReference type="VEuPathDB" id="TrichDB:TVAGG3_0894180"/>
<protein>
    <submittedName>
        <fullName evidence="9">CAMK family protein kinase</fullName>
    </submittedName>
</protein>
<dbReference type="Gene3D" id="1.10.510.10">
    <property type="entry name" value="Transferase(Phosphotransferase) domain 1"/>
    <property type="match status" value="1"/>
</dbReference>
<evidence type="ECO:0000313" key="10">
    <source>
        <dbReference type="Proteomes" id="UP000001542"/>
    </source>
</evidence>
<dbReference type="RefSeq" id="XP_001317242.1">
    <property type="nucleotide sequence ID" value="XM_001317207.1"/>
</dbReference>
<dbReference type="GO" id="GO:0004674">
    <property type="term" value="F:protein serine/threonine kinase activity"/>
    <property type="evidence" value="ECO:0000318"/>
    <property type="project" value="GO_Central"/>
</dbReference>
<dbReference type="KEGG" id="tva:4762884"/>
<keyword evidence="1 7" id="KW-0723">Serine/threonine-protein kinase</keyword>
<organism evidence="9 10">
    <name type="scientific">Trichomonas vaginalis (strain ATCC PRA-98 / G3)</name>
    <dbReference type="NCBI Taxonomy" id="412133"/>
    <lineage>
        <taxon>Eukaryota</taxon>
        <taxon>Metamonada</taxon>
        <taxon>Parabasalia</taxon>
        <taxon>Trichomonadida</taxon>
        <taxon>Trichomonadidae</taxon>
        <taxon>Trichomonas</taxon>
    </lineage>
</organism>
<feature type="binding site" evidence="6">
    <location>
        <position position="49"/>
    </location>
    <ligand>
        <name>ATP</name>
        <dbReference type="ChEBI" id="CHEBI:30616"/>
    </ligand>
</feature>